<evidence type="ECO:0000313" key="2">
    <source>
        <dbReference type="EMBL" id="RSH86698.1"/>
    </source>
</evidence>
<feature type="compositionally biased region" description="Basic and acidic residues" evidence="1">
    <location>
        <begin position="198"/>
        <end position="207"/>
    </location>
</feature>
<dbReference type="GeneID" id="39589512"/>
<dbReference type="AlphaFoldDB" id="A0A427Y6I3"/>
<feature type="region of interest" description="Disordered" evidence="1">
    <location>
        <begin position="142"/>
        <end position="176"/>
    </location>
</feature>
<sequence length="246" mass="26179">MAPSPSPSPSPRPPARSASASASTPTPTAAAETPRSTSPATAAEIARLKSENAVLTARLAHVNARIAAMEQEQARKKAAVQAGLEGLAQAQAAAARQRQQRERERAEREWEREHARTRTPTGHGRTGMGMGGMPHAGLSHRPHEYGHARSSSTPSIGTSTSTMRTPPRASRTATRATATLAHEIECATMPEEDEDSSDDHAVFHEAHSFQPRSLSSELRGHMATNVDSDAREEEYASALAKLQGSG</sequence>
<feature type="compositionally biased region" description="Pro residues" evidence="1">
    <location>
        <begin position="1"/>
        <end position="14"/>
    </location>
</feature>
<protein>
    <submittedName>
        <fullName evidence="2">Uncharacterized protein</fullName>
    </submittedName>
</protein>
<feature type="region of interest" description="Disordered" evidence="1">
    <location>
        <begin position="88"/>
        <end position="128"/>
    </location>
</feature>
<feature type="region of interest" description="Disordered" evidence="1">
    <location>
        <begin position="1"/>
        <end position="41"/>
    </location>
</feature>
<name>A0A427Y6I3_9TREE</name>
<feature type="compositionally biased region" description="Low complexity" evidence="1">
    <location>
        <begin position="15"/>
        <end position="41"/>
    </location>
</feature>
<evidence type="ECO:0000313" key="3">
    <source>
        <dbReference type="Proteomes" id="UP000279236"/>
    </source>
</evidence>
<gene>
    <name evidence="2" type="ORF">EHS24_004969</name>
</gene>
<evidence type="ECO:0000256" key="1">
    <source>
        <dbReference type="SAM" id="MobiDB-lite"/>
    </source>
</evidence>
<dbReference type="EMBL" id="RSCE01000002">
    <property type="protein sequence ID" value="RSH86698.1"/>
    <property type="molecule type" value="Genomic_DNA"/>
</dbReference>
<reference evidence="2 3" key="1">
    <citation type="submission" date="2018-11" db="EMBL/GenBank/DDBJ databases">
        <title>Genome sequence of Apiotrichum porosum DSM 27194.</title>
        <authorList>
            <person name="Aliyu H."/>
            <person name="Gorte O."/>
            <person name="Ochsenreither K."/>
        </authorList>
    </citation>
    <scope>NUCLEOTIDE SEQUENCE [LARGE SCALE GENOMIC DNA]</scope>
    <source>
        <strain evidence="2 3">DSM 27194</strain>
    </source>
</reference>
<dbReference type="Proteomes" id="UP000279236">
    <property type="component" value="Unassembled WGS sequence"/>
</dbReference>
<accession>A0A427Y6I3</accession>
<dbReference type="RefSeq" id="XP_028479483.1">
    <property type="nucleotide sequence ID" value="XM_028620511.1"/>
</dbReference>
<proteinExistence type="predicted"/>
<comment type="caution">
    <text evidence="2">The sequence shown here is derived from an EMBL/GenBank/DDBJ whole genome shotgun (WGS) entry which is preliminary data.</text>
</comment>
<organism evidence="2 3">
    <name type="scientific">Apiotrichum porosum</name>
    <dbReference type="NCBI Taxonomy" id="105984"/>
    <lineage>
        <taxon>Eukaryota</taxon>
        <taxon>Fungi</taxon>
        <taxon>Dikarya</taxon>
        <taxon>Basidiomycota</taxon>
        <taxon>Agaricomycotina</taxon>
        <taxon>Tremellomycetes</taxon>
        <taxon>Trichosporonales</taxon>
        <taxon>Trichosporonaceae</taxon>
        <taxon>Apiotrichum</taxon>
    </lineage>
</organism>
<feature type="region of interest" description="Disordered" evidence="1">
    <location>
        <begin position="190"/>
        <end position="219"/>
    </location>
</feature>
<feature type="compositionally biased region" description="Low complexity" evidence="1">
    <location>
        <begin position="88"/>
        <end position="97"/>
    </location>
</feature>
<feature type="compositionally biased region" description="Low complexity" evidence="1">
    <location>
        <begin position="150"/>
        <end position="176"/>
    </location>
</feature>
<feature type="compositionally biased region" description="Basic and acidic residues" evidence="1">
    <location>
        <begin position="99"/>
        <end position="116"/>
    </location>
</feature>
<keyword evidence="3" id="KW-1185">Reference proteome</keyword>